<organism evidence="1 2">
    <name type="scientific">Chitinophaga flava</name>
    <dbReference type="NCBI Taxonomy" id="2259036"/>
    <lineage>
        <taxon>Bacteria</taxon>
        <taxon>Pseudomonadati</taxon>
        <taxon>Bacteroidota</taxon>
        <taxon>Chitinophagia</taxon>
        <taxon>Chitinophagales</taxon>
        <taxon>Chitinophagaceae</taxon>
        <taxon>Chitinophaga</taxon>
    </lineage>
</organism>
<dbReference type="OrthoDB" id="980948at2"/>
<dbReference type="RefSeq" id="WP_113616759.1">
    <property type="nucleotide sequence ID" value="NZ_QFFJ01000001.1"/>
</dbReference>
<name>A0A365Y874_9BACT</name>
<accession>A0A365Y874</accession>
<dbReference type="EMBL" id="QFFJ01000001">
    <property type="protein sequence ID" value="RBL94095.1"/>
    <property type="molecule type" value="Genomic_DNA"/>
</dbReference>
<comment type="caution">
    <text evidence="1">The sequence shown here is derived from an EMBL/GenBank/DDBJ whole genome shotgun (WGS) entry which is preliminary data.</text>
</comment>
<dbReference type="SUPFAM" id="SSF55961">
    <property type="entry name" value="Bet v1-like"/>
    <property type="match status" value="1"/>
</dbReference>
<protein>
    <submittedName>
        <fullName evidence="1">MxaD family protein</fullName>
    </submittedName>
</protein>
<evidence type="ECO:0000313" key="1">
    <source>
        <dbReference type="EMBL" id="RBL94095.1"/>
    </source>
</evidence>
<dbReference type="Proteomes" id="UP000253410">
    <property type="component" value="Unassembled WGS sequence"/>
</dbReference>
<dbReference type="InterPro" id="IPR023393">
    <property type="entry name" value="START-like_dom_sf"/>
</dbReference>
<gene>
    <name evidence="1" type="ORF">DF182_03515</name>
</gene>
<keyword evidence="2" id="KW-1185">Reference proteome</keyword>
<proteinExistence type="predicted"/>
<dbReference type="AlphaFoldDB" id="A0A365Y874"/>
<dbReference type="Gene3D" id="3.30.530.20">
    <property type="match status" value="1"/>
</dbReference>
<sequence length="174" mass="19749">MTGFTSIAFAQSNSKVAQIKIEATVNASAESTFIYIVPVSLPHIFKRYKKFPAIVKTDEPEKWTKPGLSRTISFEDGSTAKESLLTVTPYSSFSYKVENFTSQLRFLAKRVDGDWKFTDIGNGQTKIEWTYKVVPRNFIARGVIKAFLIKDIRHMLENALIILKDDLDSKKNCL</sequence>
<reference evidence="1 2" key="1">
    <citation type="submission" date="2018-05" db="EMBL/GenBank/DDBJ databases">
        <title>Chitinophaga sp. K3CV102501T nov., isolated from isolated from a monsoon evergreen broad-leaved forest soil.</title>
        <authorList>
            <person name="Lv Y."/>
        </authorList>
    </citation>
    <scope>NUCLEOTIDE SEQUENCE [LARGE SCALE GENOMIC DNA]</scope>
    <source>
        <strain evidence="1 2">GDMCC 1.1325</strain>
    </source>
</reference>
<evidence type="ECO:0000313" key="2">
    <source>
        <dbReference type="Proteomes" id="UP000253410"/>
    </source>
</evidence>